<proteinExistence type="predicted"/>
<name>A0A974PNH7_9HYPH</name>
<organism evidence="1 2">
    <name type="scientific">Xanthobacter dioxanivorans</name>
    <dbReference type="NCBI Taxonomy" id="2528964"/>
    <lineage>
        <taxon>Bacteria</taxon>
        <taxon>Pseudomonadati</taxon>
        <taxon>Pseudomonadota</taxon>
        <taxon>Alphaproteobacteria</taxon>
        <taxon>Hyphomicrobiales</taxon>
        <taxon>Xanthobacteraceae</taxon>
        <taxon>Xanthobacter</taxon>
    </lineage>
</organism>
<gene>
    <name evidence="1" type="ORF">EZH22_29185</name>
</gene>
<dbReference type="Proteomes" id="UP000596427">
    <property type="component" value="Chromosome"/>
</dbReference>
<reference evidence="1 2" key="1">
    <citation type="submission" date="2020-10" db="EMBL/GenBank/DDBJ databases">
        <title>Degradation of 1,4-Dioxane by Xanthobacter sp. YN2, via a Novel Group-2 Soluble Di-Iron Monooxygenase.</title>
        <authorList>
            <person name="Ma F."/>
            <person name="Wang Y."/>
            <person name="Yang J."/>
            <person name="Guo H."/>
            <person name="Su D."/>
            <person name="Yu L."/>
        </authorList>
    </citation>
    <scope>NUCLEOTIDE SEQUENCE [LARGE SCALE GENOMIC DNA]</scope>
    <source>
        <strain evidence="1 2">YN2</strain>
    </source>
</reference>
<dbReference type="KEGG" id="xdi:EZH22_29185"/>
<dbReference type="EMBL" id="CP063362">
    <property type="protein sequence ID" value="QRG06868.1"/>
    <property type="molecule type" value="Genomic_DNA"/>
</dbReference>
<sequence>MTTYLVAVHLLVEAGPEPRAAIDAALHYILSDAMRQNAGGQSPLVDWAVAGEDLASSIIPVTLPASYAPDTTPFPTWPAACSRRHAQGSSS</sequence>
<protein>
    <submittedName>
        <fullName evidence="1">Uncharacterized protein</fullName>
    </submittedName>
</protein>
<keyword evidence="2" id="KW-1185">Reference proteome</keyword>
<evidence type="ECO:0000313" key="1">
    <source>
        <dbReference type="EMBL" id="QRG06868.1"/>
    </source>
</evidence>
<dbReference type="AlphaFoldDB" id="A0A974PNH7"/>
<dbReference type="RefSeq" id="WP_203193782.1">
    <property type="nucleotide sequence ID" value="NZ_CP063362.1"/>
</dbReference>
<evidence type="ECO:0000313" key="2">
    <source>
        <dbReference type="Proteomes" id="UP000596427"/>
    </source>
</evidence>
<accession>A0A974PNH7</accession>